<dbReference type="OrthoDB" id="10263328at2759"/>
<dbReference type="EMBL" id="PKPP01003996">
    <property type="protein sequence ID" value="PWA66602.1"/>
    <property type="molecule type" value="Genomic_DNA"/>
</dbReference>
<accession>A0A2U1MZB3</accession>
<evidence type="ECO:0000313" key="2">
    <source>
        <dbReference type="Proteomes" id="UP000245207"/>
    </source>
</evidence>
<dbReference type="Proteomes" id="UP000245207">
    <property type="component" value="Unassembled WGS sequence"/>
</dbReference>
<dbReference type="InterPro" id="IPR011989">
    <property type="entry name" value="ARM-like"/>
</dbReference>
<name>A0A2U1MZB3_ARTAN</name>
<dbReference type="Gene3D" id="1.25.10.10">
    <property type="entry name" value="Leucine-rich Repeat Variant"/>
    <property type="match status" value="1"/>
</dbReference>
<comment type="caution">
    <text evidence="1">The sequence shown here is derived from an EMBL/GenBank/DDBJ whole genome shotgun (WGS) entry which is preliminary data.</text>
</comment>
<proteinExistence type="predicted"/>
<keyword evidence="2" id="KW-1185">Reference proteome</keyword>
<dbReference type="AlphaFoldDB" id="A0A2U1MZB3"/>
<gene>
    <name evidence="1" type="ORF">CTI12_AA284800</name>
</gene>
<evidence type="ECO:0000313" key="1">
    <source>
        <dbReference type="EMBL" id="PWA66602.1"/>
    </source>
</evidence>
<organism evidence="1 2">
    <name type="scientific">Artemisia annua</name>
    <name type="common">Sweet wormwood</name>
    <dbReference type="NCBI Taxonomy" id="35608"/>
    <lineage>
        <taxon>Eukaryota</taxon>
        <taxon>Viridiplantae</taxon>
        <taxon>Streptophyta</taxon>
        <taxon>Embryophyta</taxon>
        <taxon>Tracheophyta</taxon>
        <taxon>Spermatophyta</taxon>
        <taxon>Magnoliopsida</taxon>
        <taxon>eudicotyledons</taxon>
        <taxon>Gunneridae</taxon>
        <taxon>Pentapetalae</taxon>
        <taxon>asterids</taxon>
        <taxon>campanulids</taxon>
        <taxon>Asterales</taxon>
        <taxon>Asteraceae</taxon>
        <taxon>Asteroideae</taxon>
        <taxon>Anthemideae</taxon>
        <taxon>Artemisiinae</taxon>
        <taxon>Artemisia</taxon>
    </lineage>
</organism>
<reference evidence="1 2" key="1">
    <citation type="journal article" date="2018" name="Mol. Plant">
        <title>The genome of Artemisia annua provides insight into the evolution of Asteraceae family and artemisinin biosynthesis.</title>
        <authorList>
            <person name="Shen Q."/>
            <person name="Zhang L."/>
            <person name="Liao Z."/>
            <person name="Wang S."/>
            <person name="Yan T."/>
            <person name="Shi P."/>
            <person name="Liu M."/>
            <person name="Fu X."/>
            <person name="Pan Q."/>
            <person name="Wang Y."/>
            <person name="Lv Z."/>
            <person name="Lu X."/>
            <person name="Zhang F."/>
            <person name="Jiang W."/>
            <person name="Ma Y."/>
            <person name="Chen M."/>
            <person name="Hao X."/>
            <person name="Li L."/>
            <person name="Tang Y."/>
            <person name="Lv G."/>
            <person name="Zhou Y."/>
            <person name="Sun X."/>
            <person name="Brodelius P.E."/>
            <person name="Rose J.K.C."/>
            <person name="Tang K."/>
        </authorList>
    </citation>
    <scope>NUCLEOTIDE SEQUENCE [LARGE SCALE GENOMIC DNA]</scope>
    <source>
        <strain evidence="2">cv. Huhao1</strain>
        <tissue evidence="1">Leaf</tissue>
    </source>
</reference>
<sequence length="277" mass="31897">MKTRVISWMLVALYHDYTEAPLNTKKVAKTVDEAEIANFMDEKRRTKVSELETDEQVAFSLQEKEKKITHGELMQAIIDADEVLQARVAKLYKDKTLTNDDRVQRLADLINARSEEVELADLINTRSEEVALNELIQPTKQAQSQKRKRNPTKTQRMSEMKVWWVIFSRLFKIRCYHAAPFCETICLLCFYDIALTIGENFEKHLMYAMSMLQSSAELSSHTLGSADEMTIYAKLLSLQVLKELPQLQEKGQSRNQGVVDLEMLVGSYAEMVTLHLQ</sequence>
<dbReference type="STRING" id="35608.A0A2U1MZB3"/>
<protein>
    <submittedName>
        <fullName evidence="1">Importin subunit beta-1</fullName>
    </submittedName>
</protein>